<dbReference type="SUPFAM" id="SSF48498">
    <property type="entry name" value="Tetracyclin repressor-like, C-terminal domain"/>
    <property type="match status" value="1"/>
</dbReference>
<evidence type="ECO:0000313" key="7">
    <source>
        <dbReference type="Proteomes" id="UP001176432"/>
    </source>
</evidence>
<dbReference type="SUPFAM" id="SSF46689">
    <property type="entry name" value="Homeodomain-like"/>
    <property type="match status" value="1"/>
</dbReference>
<dbReference type="Proteomes" id="UP001176432">
    <property type="component" value="Unassembled WGS sequence"/>
</dbReference>
<accession>A0AAW7ZP90</accession>
<dbReference type="PANTHER" id="PTHR47506">
    <property type="entry name" value="TRANSCRIPTIONAL REGULATORY PROTEIN"/>
    <property type="match status" value="1"/>
</dbReference>
<sequence length="191" mass="21599">MDKKELLISTAFKLFYQYGVHAVGINQVLTESGVAKKTLYTYFSSKEELIAATIDYCNQQYFASLNSRLSQVEDGYPSISELFNTLDDSINSRDITSSSFHGCYFINVSAEFSDPTHLIHQRCARNKIEMDVLIRHHVSKVISSEKFVFEISESVSMLFEGAIIRAHILRDLQAAVKARTAVEQIIKSKLS</sequence>
<evidence type="ECO:0000259" key="5">
    <source>
        <dbReference type="PROSITE" id="PS50977"/>
    </source>
</evidence>
<evidence type="ECO:0000313" key="6">
    <source>
        <dbReference type="EMBL" id="MDO7922153.1"/>
    </source>
</evidence>
<gene>
    <name evidence="6" type="ORF">Q5934_11645</name>
</gene>
<dbReference type="RefSeq" id="WP_023336659.1">
    <property type="nucleotide sequence ID" value="NZ_CP034336.1"/>
</dbReference>
<keyword evidence="3" id="KW-0804">Transcription</keyword>
<dbReference type="PANTHER" id="PTHR47506:SF3">
    <property type="entry name" value="HTH-TYPE TRANSCRIPTIONAL REGULATOR LMRA"/>
    <property type="match status" value="1"/>
</dbReference>
<dbReference type="AlphaFoldDB" id="A0AAW7ZP90"/>
<protein>
    <submittedName>
        <fullName evidence="6">TetR/AcrR family transcriptional regulator</fullName>
    </submittedName>
</protein>
<dbReference type="PROSITE" id="PS50977">
    <property type="entry name" value="HTH_TETR_2"/>
    <property type="match status" value="1"/>
</dbReference>
<feature type="DNA-binding region" description="H-T-H motif" evidence="4">
    <location>
        <begin position="24"/>
        <end position="43"/>
    </location>
</feature>
<proteinExistence type="predicted"/>
<dbReference type="EMBL" id="JAUPXB010000001">
    <property type="protein sequence ID" value="MDO7922153.1"/>
    <property type="molecule type" value="Genomic_DNA"/>
</dbReference>
<dbReference type="InterPro" id="IPR009057">
    <property type="entry name" value="Homeodomain-like_sf"/>
</dbReference>
<dbReference type="Pfam" id="PF00440">
    <property type="entry name" value="TetR_N"/>
    <property type="match status" value="1"/>
</dbReference>
<dbReference type="Gene3D" id="1.10.357.10">
    <property type="entry name" value="Tetracycline Repressor, domain 2"/>
    <property type="match status" value="1"/>
</dbReference>
<keyword evidence="2 4" id="KW-0238">DNA-binding</keyword>
<dbReference type="PRINTS" id="PR00455">
    <property type="entry name" value="HTHTETR"/>
</dbReference>
<evidence type="ECO:0000256" key="3">
    <source>
        <dbReference type="ARBA" id="ARBA00023163"/>
    </source>
</evidence>
<organism evidence="6 7">
    <name type="scientific">Enterobacter asburiae</name>
    <dbReference type="NCBI Taxonomy" id="61645"/>
    <lineage>
        <taxon>Bacteria</taxon>
        <taxon>Pseudomonadati</taxon>
        <taxon>Pseudomonadota</taxon>
        <taxon>Gammaproteobacteria</taxon>
        <taxon>Enterobacterales</taxon>
        <taxon>Enterobacteriaceae</taxon>
        <taxon>Enterobacter</taxon>
        <taxon>Enterobacter cloacae complex</taxon>
    </lineage>
</organism>
<evidence type="ECO:0000256" key="1">
    <source>
        <dbReference type="ARBA" id="ARBA00023015"/>
    </source>
</evidence>
<feature type="domain" description="HTH tetR-type" evidence="5">
    <location>
        <begin position="1"/>
        <end position="61"/>
    </location>
</feature>
<dbReference type="InterPro" id="IPR036271">
    <property type="entry name" value="Tet_transcr_reg_TetR-rel_C_sf"/>
</dbReference>
<evidence type="ECO:0000256" key="4">
    <source>
        <dbReference type="PROSITE-ProRule" id="PRU00335"/>
    </source>
</evidence>
<name>A0AAW7ZP90_ENTAS</name>
<reference evidence="6" key="1">
    <citation type="submission" date="2023-07" db="EMBL/GenBank/DDBJ databases">
        <title>Isolates cultured from stool samples of acute diarrhea patients.</title>
        <authorList>
            <person name="Jiang S."/>
        </authorList>
    </citation>
    <scope>NUCLEOTIDE SEQUENCE</scope>
    <source>
        <strain evidence="6">L4424</strain>
    </source>
</reference>
<evidence type="ECO:0000256" key="2">
    <source>
        <dbReference type="ARBA" id="ARBA00023125"/>
    </source>
</evidence>
<keyword evidence="1" id="KW-0805">Transcription regulation</keyword>
<dbReference type="GO" id="GO:0003677">
    <property type="term" value="F:DNA binding"/>
    <property type="evidence" value="ECO:0007669"/>
    <property type="project" value="UniProtKB-UniRule"/>
</dbReference>
<comment type="caution">
    <text evidence="6">The sequence shown here is derived from an EMBL/GenBank/DDBJ whole genome shotgun (WGS) entry which is preliminary data.</text>
</comment>
<dbReference type="InterPro" id="IPR001647">
    <property type="entry name" value="HTH_TetR"/>
</dbReference>